<gene>
    <name evidence="2" type="ORF">DJ021_02800</name>
</gene>
<dbReference type="InterPro" id="IPR016987">
    <property type="entry name" value="UCP023238"/>
</dbReference>
<feature type="chain" id="PRO_5016342628" evidence="1">
    <location>
        <begin position="27"/>
        <end position="179"/>
    </location>
</feature>
<organism evidence="2 3">
    <name type="scientific">Phenylobacterium hankyongense</name>
    <dbReference type="NCBI Taxonomy" id="1813876"/>
    <lineage>
        <taxon>Bacteria</taxon>
        <taxon>Pseudomonadati</taxon>
        <taxon>Pseudomonadota</taxon>
        <taxon>Alphaproteobacteria</taxon>
        <taxon>Caulobacterales</taxon>
        <taxon>Caulobacteraceae</taxon>
        <taxon>Phenylobacterium</taxon>
    </lineage>
</organism>
<comment type="caution">
    <text evidence="2">The sequence shown here is derived from an EMBL/GenBank/DDBJ whole genome shotgun (WGS) entry which is preliminary data.</text>
</comment>
<feature type="signal peptide" evidence="1">
    <location>
        <begin position="1"/>
        <end position="26"/>
    </location>
</feature>
<reference evidence="3" key="1">
    <citation type="submission" date="2018-05" db="EMBL/GenBank/DDBJ databases">
        <authorList>
            <person name="Li X."/>
        </authorList>
    </citation>
    <scope>NUCLEOTIDE SEQUENCE [LARGE SCALE GENOMIC DNA]</scope>
    <source>
        <strain evidence="3">HKS-05</strain>
    </source>
</reference>
<accession>A0A328AUI3</accession>
<evidence type="ECO:0000256" key="1">
    <source>
        <dbReference type="SAM" id="SignalP"/>
    </source>
</evidence>
<keyword evidence="3" id="KW-1185">Reference proteome</keyword>
<dbReference type="RefSeq" id="WP_111456095.1">
    <property type="nucleotide sequence ID" value="NZ_QFYP01000001.1"/>
</dbReference>
<dbReference type="PIRSF" id="PIRSF032038">
    <property type="entry name" value="UCP023238"/>
    <property type="match status" value="1"/>
</dbReference>
<dbReference type="Proteomes" id="UP000249842">
    <property type="component" value="Unassembled WGS sequence"/>
</dbReference>
<dbReference type="EMBL" id="QFYP01000001">
    <property type="protein sequence ID" value="RAK58802.1"/>
    <property type="molecule type" value="Genomic_DNA"/>
</dbReference>
<sequence>MSIRRIRGRLALGGVVAVALAASALAQTGARNLPRTVQRLLECRRIDASPERLACYDAAVDDIGQALAKGDVITIDHEQATTLRRQAFGFSLPSLGFLDRGQKPETVDRMTAVAKTAYRRGDGSWVIELEDGAVWTQIDSEAIARAPRAGSSVVISKAAMGSYFLKVDGQRAVRARRTN</sequence>
<evidence type="ECO:0000313" key="3">
    <source>
        <dbReference type="Proteomes" id="UP000249842"/>
    </source>
</evidence>
<proteinExistence type="predicted"/>
<protein>
    <submittedName>
        <fullName evidence="2">Uncharacterized protein</fullName>
    </submittedName>
</protein>
<keyword evidence="1" id="KW-0732">Signal</keyword>
<evidence type="ECO:0000313" key="2">
    <source>
        <dbReference type="EMBL" id="RAK58802.1"/>
    </source>
</evidence>
<dbReference type="OrthoDB" id="7596780at2"/>
<dbReference type="AlphaFoldDB" id="A0A328AUI3"/>
<name>A0A328AUI3_9CAUL</name>